<dbReference type="RefSeq" id="WP_324717978.1">
    <property type="nucleotide sequence ID" value="NZ_CP141615.1"/>
</dbReference>
<keyword evidence="3" id="KW-0963">Cytoplasm</keyword>
<evidence type="ECO:0000256" key="4">
    <source>
        <dbReference type="ARBA" id="ARBA00022618"/>
    </source>
</evidence>
<keyword evidence="6" id="KW-0131">Cell cycle</keyword>
<keyword evidence="4 10" id="KW-0132">Cell division</keyword>
<evidence type="ECO:0000256" key="2">
    <source>
        <dbReference type="ARBA" id="ARBA00015195"/>
    </source>
</evidence>
<dbReference type="PANTHER" id="PTHR34981:SF1">
    <property type="entry name" value="CELL DIVISION PROTEIN ZAPA"/>
    <property type="match status" value="1"/>
</dbReference>
<dbReference type="InterPro" id="IPR036192">
    <property type="entry name" value="Cell_div_ZapA-like_sf"/>
</dbReference>
<keyword evidence="11" id="KW-1185">Reference proteome</keyword>
<evidence type="ECO:0000313" key="11">
    <source>
        <dbReference type="Proteomes" id="UP001332192"/>
    </source>
</evidence>
<sequence>MRVRIAGSTYALRGPASEEHLRALAGELDRRLQAVIRRNPRLALHQAAVLCALEILEELEEQRRKEHRPRRRTGRSTP</sequence>
<dbReference type="Pfam" id="PF05164">
    <property type="entry name" value="ZapA"/>
    <property type="match status" value="1"/>
</dbReference>
<evidence type="ECO:0000256" key="6">
    <source>
        <dbReference type="ARBA" id="ARBA00023306"/>
    </source>
</evidence>
<dbReference type="InterPro" id="IPR007838">
    <property type="entry name" value="Cell_div_ZapA-like"/>
</dbReference>
<dbReference type="SUPFAM" id="SSF102829">
    <property type="entry name" value="Cell division protein ZapA-like"/>
    <property type="match status" value="1"/>
</dbReference>
<evidence type="ECO:0000256" key="3">
    <source>
        <dbReference type="ARBA" id="ARBA00022490"/>
    </source>
</evidence>
<dbReference type="EMBL" id="CP141615">
    <property type="protein sequence ID" value="WRP18705.1"/>
    <property type="molecule type" value="Genomic_DNA"/>
</dbReference>
<dbReference type="Gene3D" id="6.10.250.790">
    <property type="match status" value="1"/>
</dbReference>
<keyword evidence="5" id="KW-0717">Septation</keyword>
<evidence type="ECO:0000313" key="10">
    <source>
        <dbReference type="EMBL" id="WRP18705.1"/>
    </source>
</evidence>
<dbReference type="PANTHER" id="PTHR34981">
    <property type="entry name" value="CELL DIVISION PROTEIN ZAPA"/>
    <property type="match status" value="1"/>
</dbReference>
<dbReference type="Proteomes" id="UP001332192">
    <property type="component" value="Chromosome"/>
</dbReference>
<comment type="function">
    <text evidence="7">Activator of cell division through the inhibition of FtsZ GTPase activity, therefore promoting FtsZ assembly into bundles of protofilaments necessary for the formation of the division Z ring. It is recruited early at mid-cell but it is not essential for cell division.</text>
</comment>
<reference evidence="10 11" key="1">
    <citation type="journal article" date="2024" name="Front. Microbiol.">
        <title>Novel thermophilic genera Geochorda gen. nov. and Carboxydochorda gen. nov. from the deep terrestrial subsurface reveal the ecophysiological diversity in the class Limnochordia.</title>
        <authorList>
            <person name="Karnachuk O.V."/>
            <person name="Lukina A.P."/>
            <person name="Avakyan M.R."/>
            <person name="Kadnikov V.V."/>
            <person name="Begmatov S."/>
            <person name="Beletsky A.V."/>
            <person name="Vlasova K.G."/>
            <person name="Novikov A.A."/>
            <person name="Shcherbakova V.A."/>
            <person name="Mardanov A.V."/>
            <person name="Ravin N.V."/>
        </authorList>
    </citation>
    <scope>NUCLEOTIDE SEQUENCE [LARGE SCALE GENOMIC DNA]</scope>
    <source>
        <strain evidence="10 11">L945</strain>
    </source>
</reference>
<evidence type="ECO:0000256" key="9">
    <source>
        <dbReference type="ARBA" id="ARBA00033158"/>
    </source>
</evidence>
<evidence type="ECO:0000256" key="1">
    <source>
        <dbReference type="ARBA" id="ARBA00004496"/>
    </source>
</evidence>
<protein>
    <recommendedName>
        <fullName evidence="2">Cell division protein ZapA</fullName>
    </recommendedName>
    <alternativeName>
        <fullName evidence="9">Z ring-associated protein ZapA</fullName>
    </alternativeName>
</protein>
<evidence type="ECO:0000256" key="5">
    <source>
        <dbReference type="ARBA" id="ARBA00023210"/>
    </source>
</evidence>
<organism evidence="10 11">
    <name type="scientific">Carboxydichorda subterranea</name>
    <dbReference type="NCBI Taxonomy" id="3109565"/>
    <lineage>
        <taxon>Bacteria</taxon>
        <taxon>Bacillati</taxon>
        <taxon>Bacillota</taxon>
        <taxon>Limnochordia</taxon>
        <taxon>Limnochordales</taxon>
        <taxon>Geochordaceae</taxon>
        <taxon>Carboxydichorda</taxon>
    </lineage>
</organism>
<accession>A0ABZ1C1I9</accession>
<evidence type="ECO:0000256" key="8">
    <source>
        <dbReference type="ARBA" id="ARBA00026068"/>
    </source>
</evidence>
<proteinExistence type="predicted"/>
<dbReference type="InterPro" id="IPR053712">
    <property type="entry name" value="Bac_CellDiv_Activator"/>
</dbReference>
<comment type="subcellular location">
    <subcellularLocation>
        <location evidence="1">Cytoplasm</location>
    </subcellularLocation>
</comment>
<comment type="subunit">
    <text evidence="8">Homodimer. Interacts with FtsZ.</text>
</comment>
<name>A0ABZ1C1I9_9FIRM</name>
<evidence type="ECO:0000256" key="7">
    <source>
        <dbReference type="ARBA" id="ARBA00024910"/>
    </source>
</evidence>
<dbReference type="GO" id="GO:0051301">
    <property type="term" value="P:cell division"/>
    <property type="evidence" value="ECO:0007669"/>
    <property type="project" value="UniProtKB-KW"/>
</dbReference>
<gene>
    <name evidence="10" type="ORF">U7230_06840</name>
</gene>